<dbReference type="InterPro" id="IPR041614">
    <property type="entry name" value="DprA_WH"/>
</dbReference>
<feature type="domain" description="Smf/DprA SLOG" evidence="2">
    <location>
        <begin position="1"/>
        <end position="61"/>
    </location>
</feature>
<dbReference type="InterPro" id="IPR003488">
    <property type="entry name" value="DprA"/>
</dbReference>
<dbReference type="AlphaFoldDB" id="A0A645ITP4"/>
<dbReference type="GO" id="GO:0009294">
    <property type="term" value="P:DNA-mediated transformation"/>
    <property type="evidence" value="ECO:0007669"/>
    <property type="project" value="InterPro"/>
</dbReference>
<evidence type="ECO:0000256" key="1">
    <source>
        <dbReference type="ARBA" id="ARBA00006525"/>
    </source>
</evidence>
<dbReference type="InterPro" id="IPR036388">
    <property type="entry name" value="WH-like_DNA-bd_sf"/>
</dbReference>
<dbReference type="PANTHER" id="PTHR43022">
    <property type="entry name" value="PROTEIN SMF"/>
    <property type="match status" value="1"/>
</dbReference>
<evidence type="ECO:0000259" key="3">
    <source>
        <dbReference type="Pfam" id="PF17782"/>
    </source>
</evidence>
<dbReference type="Pfam" id="PF02481">
    <property type="entry name" value="DNA_processg_A"/>
    <property type="match status" value="1"/>
</dbReference>
<evidence type="ECO:0000259" key="2">
    <source>
        <dbReference type="Pfam" id="PF02481"/>
    </source>
</evidence>
<dbReference type="EMBL" id="VSSQ01123333">
    <property type="protein sequence ID" value="MPN54771.1"/>
    <property type="molecule type" value="Genomic_DNA"/>
</dbReference>
<dbReference type="InterPro" id="IPR057666">
    <property type="entry name" value="DrpA_SLOG"/>
</dbReference>
<organism evidence="4">
    <name type="scientific">bioreactor metagenome</name>
    <dbReference type="NCBI Taxonomy" id="1076179"/>
    <lineage>
        <taxon>unclassified sequences</taxon>
        <taxon>metagenomes</taxon>
        <taxon>ecological metagenomes</taxon>
    </lineage>
</organism>
<dbReference type="SUPFAM" id="SSF102405">
    <property type="entry name" value="MCP/YpsA-like"/>
    <property type="match status" value="1"/>
</dbReference>
<feature type="domain" description="DprA winged helix" evidence="3">
    <location>
        <begin position="93"/>
        <end position="144"/>
    </location>
</feature>
<name>A0A645ITP4_9ZZZZ</name>
<dbReference type="Gene3D" id="1.10.10.10">
    <property type="entry name" value="Winged helix-like DNA-binding domain superfamily/Winged helix DNA-binding domain"/>
    <property type="match status" value="1"/>
</dbReference>
<protein>
    <submittedName>
        <fullName evidence="4">Uncharacterized protein</fullName>
    </submittedName>
</protein>
<accession>A0A645ITP4</accession>
<reference evidence="4" key="1">
    <citation type="submission" date="2019-08" db="EMBL/GenBank/DDBJ databases">
        <authorList>
            <person name="Kucharzyk K."/>
            <person name="Murdoch R.W."/>
            <person name="Higgins S."/>
            <person name="Loffler F."/>
        </authorList>
    </citation>
    <scope>NUCLEOTIDE SEQUENCE</scope>
</reference>
<evidence type="ECO:0000313" key="4">
    <source>
        <dbReference type="EMBL" id="MPN54771.1"/>
    </source>
</evidence>
<proteinExistence type="inferred from homology"/>
<dbReference type="Gene3D" id="3.40.50.450">
    <property type="match status" value="1"/>
</dbReference>
<dbReference type="PANTHER" id="PTHR43022:SF1">
    <property type="entry name" value="PROTEIN SMF"/>
    <property type="match status" value="1"/>
</dbReference>
<comment type="similarity">
    <text evidence="1">Belongs to the DprA/Smf family.</text>
</comment>
<sequence length="152" mass="16656">MVVEAALRSGALITVDFALEQGREVFAVPGPIFSEQSKGCHQLLRQGATLVEGADDILSEISEEFRVRVSATGSKDPESVKQPGNLSLRQEEYSNEQLEILSLMSDLPLHIDQIVLQSSINPSQIALLLLELQLSGEIEQLSGQRYVLAHKC</sequence>
<comment type="caution">
    <text evidence="4">The sequence shown here is derived from an EMBL/GenBank/DDBJ whole genome shotgun (WGS) entry which is preliminary data.</text>
</comment>
<gene>
    <name evidence="4" type="ORF">SDC9_202448</name>
</gene>
<dbReference type="Pfam" id="PF17782">
    <property type="entry name" value="WHD_DprA"/>
    <property type="match status" value="1"/>
</dbReference>